<feature type="compositionally biased region" description="Basic residues" evidence="1">
    <location>
        <begin position="151"/>
        <end position="160"/>
    </location>
</feature>
<evidence type="ECO:0000313" key="3">
    <source>
        <dbReference type="Proteomes" id="UP000708148"/>
    </source>
</evidence>
<feature type="compositionally biased region" description="Basic and acidic residues" evidence="1">
    <location>
        <begin position="75"/>
        <end position="90"/>
    </location>
</feature>
<keyword evidence="3" id="KW-1185">Reference proteome</keyword>
<feature type="region of interest" description="Disordered" evidence="1">
    <location>
        <begin position="1"/>
        <end position="30"/>
    </location>
</feature>
<feature type="compositionally biased region" description="Basic residues" evidence="1">
    <location>
        <begin position="107"/>
        <end position="119"/>
    </location>
</feature>
<evidence type="ECO:0000313" key="2">
    <source>
        <dbReference type="EMBL" id="CAD7697739.1"/>
    </source>
</evidence>
<feature type="compositionally biased region" description="Polar residues" evidence="1">
    <location>
        <begin position="8"/>
        <end position="24"/>
    </location>
</feature>
<feature type="region of interest" description="Disordered" evidence="1">
    <location>
        <begin position="44"/>
        <end position="168"/>
    </location>
</feature>
<evidence type="ECO:0000256" key="1">
    <source>
        <dbReference type="SAM" id="MobiDB-lite"/>
    </source>
</evidence>
<gene>
    <name evidence="2" type="ORF">OSTQU699_LOCUS3100</name>
</gene>
<proteinExistence type="predicted"/>
<reference evidence="2" key="1">
    <citation type="submission" date="2020-12" db="EMBL/GenBank/DDBJ databases">
        <authorList>
            <person name="Iha C."/>
        </authorList>
    </citation>
    <scope>NUCLEOTIDE SEQUENCE</scope>
</reference>
<sequence length="168" mass="17967">MVAALDAGNNTASKLGSPNSTAEATTPLGAQDVVQGNWNRLMATPLQLQETPGPALLIAEGAADEKPPSTSAPDRQQEERRGDGVDKEANAIEEGDENALQVERAPRAKRQKQKKRKRGASMEDEQKETCSGESPAENKNNICSEPTSKSSKTKKPRSKRDKLSGSGQ</sequence>
<protein>
    <submittedName>
        <fullName evidence="2">Uncharacterized protein</fullName>
    </submittedName>
</protein>
<dbReference type="Proteomes" id="UP000708148">
    <property type="component" value="Unassembled WGS sequence"/>
</dbReference>
<organism evidence="2 3">
    <name type="scientific">Ostreobium quekettii</name>
    <dbReference type="NCBI Taxonomy" id="121088"/>
    <lineage>
        <taxon>Eukaryota</taxon>
        <taxon>Viridiplantae</taxon>
        <taxon>Chlorophyta</taxon>
        <taxon>core chlorophytes</taxon>
        <taxon>Ulvophyceae</taxon>
        <taxon>TCBD clade</taxon>
        <taxon>Bryopsidales</taxon>
        <taxon>Ostreobineae</taxon>
        <taxon>Ostreobiaceae</taxon>
        <taxon>Ostreobium</taxon>
    </lineage>
</organism>
<dbReference type="AlphaFoldDB" id="A0A8S1IR86"/>
<accession>A0A8S1IR86</accession>
<dbReference type="EMBL" id="CAJHUC010000705">
    <property type="protein sequence ID" value="CAD7697739.1"/>
    <property type="molecule type" value="Genomic_DNA"/>
</dbReference>
<feature type="compositionally biased region" description="Polar residues" evidence="1">
    <location>
        <begin position="129"/>
        <end position="145"/>
    </location>
</feature>
<name>A0A8S1IR86_9CHLO</name>
<comment type="caution">
    <text evidence="2">The sequence shown here is derived from an EMBL/GenBank/DDBJ whole genome shotgun (WGS) entry which is preliminary data.</text>
</comment>